<evidence type="ECO:0008006" key="4">
    <source>
        <dbReference type="Google" id="ProtNLM"/>
    </source>
</evidence>
<feature type="compositionally biased region" description="Low complexity" evidence="1">
    <location>
        <begin position="117"/>
        <end position="135"/>
    </location>
</feature>
<feature type="region of interest" description="Disordered" evidence="1">
    <location>
        <begin position="1"/>
        <end position="27"/>
    </location>
</feature>
<proteinExistence type="predicted"/>
<protein>
    <recommendedName>
        <fullName evidence="4">Tetratricopeptide repeat protein</fullName>
    </recommendedName>
</protein>
<evidence type="ECO:0000256" key="1">
    <source>
        <dbReference type="SAM" id="MobiDB-lite"/>
    </source>
</evidence>
<reference evidence="3" key="1">
    <citation type="journal article" date="2019" name="Int. J. Syst. Evol. Microbiol.">
        <title>The Global Catalogue of Microorganisms (GCM) 10K type strain sequencing project: providing services to taxonomists for standard genome sequencing and annotation.</title>
        <authorList>
            <consortium name="The Broad Institute Genomics Platform"/>
            <consortium name="The Broad Institute Genome Sequencing Center for Infectious Disease"/>
            <person name="Wu L."/>
            <person name="Ma J."/>
        </authorList>
    </citation>
    <scope>NUCLEOTIDE SEQUENCE [LARGE SCALE GENOMIC DNA]</scope>
    <source>
        <strain evidence="3">JCM 30846</strain>
    </source>
</reference>
<gene>
    <name evidence="2" type="ORF">GCM10023082_31130</name>
</gene>
<evidence type="ECO:0000313" key="2">
    <source>
        <dbReference type="EMBL" id="GAA3731243.1"/>
    </source>
</evidence>
<name>A0ABP7F4M2_9ACTN</name>
<keyword evidence="3" id="KW-1185">Reference proteome</keyword>
<sequence length="326" mass="34629">MTGGDRAVAGDATQGSERSAELGLLPAEKQDTRYAAAPDPADEVALAAVRAGDWGPAADLLAAQAAAKDWERRALSVELLGREAAAGAAWLDAWEAARPGDGDAALVRSAAATPVERPGGAAGAPDGAARPARAAALETAKRAHTQDPVPYVVELAGAVAADLSHAEVSALFKEAVARAPYLYAAHEAALRYWLAGGKGSPALAEEFAADAADGAPLGSLMSAFPLIAWFEEHLESTRDPEEYRTDELSRLVDRALMDAAAAPAAHPRLPELRHLLAYFLYKQDRFDAALEQFRRVDGYVNALPWRYYAREGLYMRARDTTVRNAS</sequence>
<comment type="caution">
    <text evidence="2">The sequence shown here is derived from an EMBL/GenBank/DDBJ whole genome shotgun (WGS) entry which is preliminary data.</text>
</comment>
<accession>A0ABP7F4M2</accession>
<feature type="region of interest" description="Disordered" evidence="1">
    <location>
        <begin position="111"/>
        <end position="135"/>
    </location>
</feature>
<dbReference type="EMBL" id="BAABEP010000018">
    <property type="protein sequence ID" value="GAA3731243.1"/>
    <property type="molecule type" value="Genomic_DNA"/>
</dbReference>
<organism evidence="2 3">
    <name type="scientific">Streptomyces tremellae</name>
    <dbReference type="NCBI Taxonomy" id="1124239"/>
    <lineage>
        <taxon>Bacteria</taxon>
        <taxon>Bacillati</taxon>
        <taxon>Actinomycetota</taxon>
        <taxon>Actinomycetes</taxon>
        <taxon>Kitasatosporales</taxon>
        <taxon>Streptomycetaceae</taxon>
        <taxon>Streptomyces</taxon>
    </lineage>
</organism>
<evidence type="ECO:0000313" key="3">
    <source>
        <dbReference type="Proteomes" id="UP001499884"/>
    </source>
</evidence>
<dbReference type="Proteomes" id="UP001499884">
    <property type="component" value="Unassembled WGS sequence"/>
</dbReference>